<dbReference type="GeneID" id="31363053"/>
<dbReference type="PANTHER" id="PTHR15615:SF37">
    <property type="entry name" value="CYCLIN N-TERMINAL DOMAIN-CONTAINING PROTEIN"/>
    <property type="match status" value="1"/>
</dbReference>
<feature type="region of interest" description="Disordered" evidence="1">
    <location>
        <begin position="111"/>
        <end position="170"/>
    </location>
</feature>
<sequence>MNTLSFYPSNPFVHPYENIYQQAQQYPPSQQPSQQHFQDCSSNNQHFQNNNYGQKLSEQPNMMYQQPTATTTHYYKNGYNPFYTNHATSAMTANSATGISNQHHFIQPQQTKYSTTTNNNINNYQSSHINGSSSSNKIIDKSDSSKVSSTNTTRKPRSNEHPNSQSLESWNFSGESTSRIYQTLNRRAEFHKNSAHSRIVFVKKVFGWLAVHDREYLNNHKTVDLVVAISDIINMIISLIELHRAPSFVIYLIILASDRFVERTGINHHQIFNLLLTSSIVNLKFWNESIYIQNKTIADIFSFNVKDLNTMERRFLFGLDYNLCVTEEQLQNYIEQIKSQSISNMVLSSLEKEGNYS</sequence>
<dbReference type="GO" id="GO:0005634">
    <property type="term" value="C:nucleus"/>
    <property type="evidence" value="ECO:0007669"/>
    <property type="project" value="TreeGrafter"/>
</dbReference>
<dbReference type="Gene3D" id="1.10.472.10">
    <property type="entry name" value="Cyclin-like"/>
    <property type="match status" value="1"/>
</dbReference>
<accession>D3BGC1</accession>
<dbReference type="SUPFAM" id="SSF47954">
    <property type="entry name" value="Cyclin-like"/>
    <property type="match status" value="1"/>
</dbReference>
<evidence type="ECO:0000313" key="2">
    <source>
        <dbReference type="EMBL" id="EFA79521.1"/>
    </source>
</evidence>
<evidence type="ECO:0008006" key="4">
    <source>
        <dbReference type="Google" id="ProtNLM"/>
    </source>
</evidence>
<dbReference type="GO" id="GO:0019901">
    <property type="term" value="F:protein kinase binding"/>
    <property type="evidence" value="ECO:0007669"/>
    <property type="project" value="InterPro"/>
</dbReference>
<comment type="caution">
    <text evidence="2">The sequence shown here is derived from an EMBL/GenBank/DDBJ whole genome shotgun (WGS) entry which is preliminary data.</text>
</comment>
<dbReference type="RefSeq" id="XP_020431642.1">
    <property type="nucleotide sequence ID" value="XM_020578407.1"/>
</dbReference>
<reference evidence="2 3" key="1">
    <citation type="journal article" date="2011" name="Genome Res.">
        <title>Phylogeny-wide analysis of social amoeba genomes highlights ancient origins for complex intercellular communication.</title>
        <authorList>
            <person name="Heidel A.J."/>
            <person name="Lawal H.M."/>
            <person name="Felder M."/>
            <person name="Schilde C."/>
            <person name="Helps N.R."/>
            <person name="Tunggal B."/>
            <person name="Rivero F."/>
            <person name="John U."/>
            <person name="Schleicher M."/>
            <person name="Eichinger L."/>
            <person name="Platzer M."/>
            <person name="Noegel A.A."/>
            <person name="Schaap P."/>
            <person name="Gloeckner G."/>
        </authorList>
    </citation>
    <scope>NUCLEOTIDE SEQUENCE [LARGE SCALE GENOMIC DNA]</scope>
    <source>
        <strain evidence="3">ATCC 26659 / Pp 5 / PN500</strain>
    </source>
</reference>
<dbReference type="EMBL" id="ADBJ01000034">
    <property type="protein sequence ID" value="EFA79521.1"/>
    <property type="molecule type" value="Genomic_DNA"/>
</dbReference>
<dbReference type="GO" id="GO:0000307">
    <property type="term" value="C:cyclin-dependent protein kinase holoenzyme complex"/>
    <property type="evidence" value="ECO:0007669"/>
    <property type="project" value="TreeGrafter"/>
</dbReference>
<evidence type="ECO:0000256" key="1">
    <source>
        <dbReference type="SAM" id="MobiDB-lite"/>
    </source>
</evidence>
<evidence type="ECO:0000313" key="3">
    <source>
        <dbReference type="Proteomes" id="UP000001396"/>
    </source>
</evidence>
<feature type="region of interest" description="Disordered" evidence="1">
    <location>
        <begin position="25"/>
        <end position="54"/>
    </location>
</feature>
<feature type="compositionally biased region" description="Low complexity" evidence="1">
    <location>
        <begin position="115"/>
        <end position="137"/>
    </location>
</feature>
<feature type="compositionally biased region" description="Polar residues" evidence="1">
    <location>
        <begin position="36"/>
        <end position="54"/>
    </location>
</feature>
<dbReference type="InParanoid" id="D3BGC1"/>
<organism evidence="2 3">
    <name type="scientific">Heterostelium pallidum (strain ATCC 26659 / Pp 5 / PN500)</name>
    <name type="common">Cellular slime mold</name>
    <name type="synonym">Polysphondylium pallidum</name>
    <dbReference type="NCBI Taxonomy" id="670386"/>
    <lineage>
        <taxon>Eukaryota</taxon>
        <taxon>Amoebozoa</taxon>
        <taxon>Evosea</taxon>
        <taxon>Eumycetozoa</taxon>
        <taxon>Dictyostelia</taxon>
        <taxon>Acytosteliales</taxon>
        <taxon>Acytosteliaceae</taxon>
        <taxon>Heterostelium</taxon>
    </lineage>
</organism>
<gene>
    <name evidence="2" type="ORF">PPL_07572</name>
</gene>
<dbReference type="GO" id="GO:0016538">
    <property type="term" value="F:cyclin-dependent protein serine/threonine kinase regulator activity"/>
    <property type="evidence" value="ECO:0007669"/>
    <property type="project" value="TreeGrafter"/>
</dbReference>
<dbReference type="PANTHER" id="PTHR15615">
    <property type="match status" value="1"/>
</dbReference>
<dbReference type="InterPro" id="IPR013922">
    <property type="entry name" value="Cyclin_PHO80-like"/>
</dbReference>
<protein>
    <recommendedName>
        <fullName evidence="4">Cyclin N-terminal domain-containing protein</fullName>
    </recommendedName>
</protein>
<keyword evidence="3" id="KW-1185">Reference proteome</keyword>
<feature type="compositionally biased region" description="Polar residues" evidence="1">
    <location>
        <begin position="161"/>
        <end position="170"/>
    </location>
</feature>
<name>D3BGC1_HETP5</name>
<feature type="compositionally biased region" description="Low complexity" evidence="1">
    <location>
        <begin position="25"/>
        <end position="35"/>
    </location>
</feature>
<proteinExistence type="predicted"/>
<dbReference type="InterPro" id="IPR036915">
    <property type="entry name" value="Cyclin-like_sf"/>
</dbReference>
<dbReference type="Proteomes" id="UP000001396">
    <property type="component" value="Unassembled WGS sequence"/>
</dbReference>
<dbReference type="STRING" id="670386.D3BGC1"/>
<dbReference type="AlphaFoldDB" id="D3BGC1"/>